<protein>
    <submittedName>
        <fullName evidence="2">Uncharacterized protein</fullName>
    </submittedName>
</protein>
<keyword evidence="1" id="KW-0472">Membrane</keyword>
<feature type="transmembrane region" description="Helical" evidence="1">
    <location>
        <begin position="123"/>
        <end position="148"/>
    </location>
</feature>
<feature type="transmembrane region" description="Helical" evidence="1">
    <location>
        <begin position="317"/>
        <end position="336"/>
    </location>
</feature>
<feature type="transmembrane region" description="Helical" evidence="1">
    <location>
        <begin position="200"/>
        <end position="225"/>
    </location>
</feature>
<feature type="transmembrane region" description="Helical" evidence="1">
    <location>
        <begin position="154"/>
        <end position="173"/>
    </location>
</feature>
<accession>A0ABS3UVE8</accession>
<name>A0ABS3UVE8_9ACTN</name>
<evidence type="ECO:0000256" key="1">
    <source>
        <dbReference type="SAM" id="Phobius"/>
    </source>
</evidence>
<organism evidence="2 3">
    <name type="scientific">Actinoplanes flavus</name>
    <dbReference type="NCBI Taxonomy" id="2820290"/>
    <lineage>
        <taxon>Bacteria</taxon>
        <taxon>Bacillati</taxon>
        <taxon>Actinomycetota</taxon>
        <taxon>Actinomycetes</taxon>
        <taxon>Micromonosporales</taxon>
        <taxon>Micromonosporaceae</taxon>
        <taxon>Actinoplanes</taxon>
    </lineage>
</organism>
<comment type="caution">
    <text evidence="2">The sequence shown here is derived from an EMBL/GenBank/DDBJ whole genome shotgun (WGS) entry which is preliminary data.</text>
</comment>
<feature type="transmembrane region" description="Helical" evidence="1">
    <location>
        <begin position="46"/>
        <end position="64"/>
    </location>
</feature>
<keyword evidence="3" id="KW-1185">Reference proteome</keyword>
<feature type="transmembrane region" description="Helical" evidence="1">
    <location>
        <begin position="294"/>
        <end position="310"/>
    </location>
</feature>
<gene>
    <name evidence="2" type="ORF">J5X75_34190</name>
</gene>
<evidence type="ECO:0000313" key="2">
    <source>
        <dbReference type="EMBL" id="MBO3742573.1"/>
    </source>
</evidence>
<keyword evidence="1" id="KW-1133">Transmembrane helix</keyword>
<feature type="transmembrane region" description="Helical" evidence="1">
    <location>
        <begin position="382"/>
        <end position="402"/>
    </location>
</feature>
<dbReference type="EMBL" id="JAGFNS010000029">
    <property type="protein sequence ID" value="MBO3742573.1"/>
    <property type="molecule type" value="Genomic_DNA"/>
</dbReference>
<feature type="transmembrane region" description="Helical" evidence="1">
    <location>
        <begin position="240"/>
        <end position="262"/>
    </location>
</feature>
<feature type="transmembrane region" description="Helical" evidence="1">
    <location>
        <begin position="422"/>
        <end position="443"/>
    </location>
</feature>
<feature type="transmembrane region" description="Helical" evidence="1">
    <location>
        <begin position="69"/>
        <end position="86"/>
    </location>
</feature>
<sequence>MNTRVSAIMAGIGGAAVLAVTASPRYTSGPMPVIHDLGRAEYHGLGWAMAFVPVVVAVAALLLVRWWPYLLAAAWLMAAVTLPPVVDHPAALDVVLDHAPYPLAVVGVLGCAQGLLRGRDSGWGAMIAGLSAGAPLFAVSVRGALWLYQQPFLAEWHLGMLLLACVLLAPGVWRLRRGDPAAVAPDGVPWWGWERLRLPLVAGAATFIEIPLAVLSTADLALIFGVDGVALYRHPSAETAMIGAITLAIAAFFTALAGLWTLAGSLTAAAALVAVSAPMLLAISAIGFGGPGRWLGALAGLAIGAGVAVTRWRVPGAVTLAVGAATAVFIAHSATTGHPEKLAQQERVVPALILMVSTVAAGTAVFGAIAPALASRGVAPAALGPIGGVLAVAGLQLIQVTYREGEDQYSGMLLPGGYLTSSGMLLLVAAAGVAGIGLAHHLIERWTGRRRAEQIRKEAAEART</sequence>
<feature type="transmembrane region" description="Helical" evidence="1">
    <location>
        <begin position="269"/>
        <end position="288"/>
    </location>
</feature>
<dbReference type="RefSeq" id="WP_208471770.1">
    <property type="nucleotide sequence ID" value="NZ_JAGFNS010000029.1"/>
</dbReference>
<feature type="transmembrane region" description="Helical" evidence="1">
    <location>
        <begin position="348"/>
        <end position="370"/>
    </location>
</feature>
<feature type="transmembrane region" description="Helical" evidence="1">
    <location>
        <begin position="98"/>
        <end position="116"/>
    </location>
</feature>
<reference evidence="2 3" key="1">
    <citation type="submission" date="2021-03" db="EMBL/GenBank/DDBJ databases">
        <title>Actinoplanes flavus sp. nov., a novel actinomycete isolated from Coconut Palm rhizosphere soil.</title>
        <authorList>
            <person name="Luo X."/>
        </authorList>
    </citation>
    <scope>NUCLEOTIDE SEQUENCE [LARGE SCALE GENOMIC DNA]</scope>
    <source>
        <strain evidence="2 3">NEAU-H7</strain>
    </source>
</reference>
<dbReference type="Proteomes" id="UP000679690">
    <property type="component" value="Unassembled WGS sequence"/>
</dbReference>
<evidence type="ECO:0000313" key="3">
    <source>
        <dbReference type="Proteomes" id="UP000679690"/>
    </source>
</evidence>
<keyword evidence="1" id="KW-0812">Transmembrane</keyword>
<proteinExistence type="predicted"/>